<dbReference type="AlphaFoldDB" id="A0A1H8H806"/>
<dbReference type="PROSITE" id="PS00079">
    <property type="entry name" value="MULTICOPPER_OXIDASE1"/>
    <property type="match status" value="1"/>
</dbReference>
<evidence type="ECO:0000256" key="1">
    <source>
        <dbReference type="ARBA" id="ARBA00022723"/>
    </source>
</evidence>
<evidence type="ECO:0000259" key="4">
    <source>
        <dbReference type="Pfam" id="PF06525"/>
    </source>
</evidence>
<gene>
    <name evidence="5" type="ORF">SAMN05660976_07735</name>
</gene>
<dbReference type="RefSeq" id="WP_055501206.1">
    <property type="nucleotide sequence ID" value="NZ_FOBF01000028.1"/>
</dbReference>
<dbReference type="InterPro" id="IPR033138">
    <property type="entry name" value="Cu_oxidase_CS"/>
</dbReference>
<feature type="region of interest" description="Disordered" evidence="2">
    <location>
        <begin position="129"/>
        <end position="170"/>
    </location>
</feature>
<dbReference type="Gene3D" id="2.60.40.420">
    <property type="entry name" value="Cupredoxins - blue copper proteins"/>
    <property type="match status" value="1"/>
</dbReference>
<accession>A0A1H8H806</accession>
<dbReference type="Proteomes" id="UP000198953">
    <property type="component" value="Unassembled WGS sequence"/>
</dbReference>
<evidence type="ECO:0000313" key="5">
    <source>
        <dbReference type="EMBL" id="SEN51668.1"/>
    </source>
</evidence>
<name>A0A1H8H806_9ACTN</name>
<feature type="signal peptide" evidence="3">
    <location>
        <begin position="1"/>
        <end position="28"/>
    </location>
</feature>
<protein>
    <submittedName>
        <fullName evidence="5">Sulfocyanin (SoxE) domain-containing protein</fullName>
    </submittedName>
</protein>
<keyword evidence="3" id="KW-0732">Signal</keyword>
<dbReference type="GO" id="GO:0046872">
    <property type="term" value="F:metal ion binding"/>
    <property type="evidence" value="ECO:0007669"/>
    <property type="project" value="UniProtKB-KW"/>
</dbReference>
<reference evidence="5 6" key="1">
    <citation type="submission" date="2016-10" db="EMBL/GenBank/DDBJ databases">
        <authorList>
            <person name="de Groot N.N."/>
        </authorList>
    </citation>
    <scope>NUCLEOTIDE SEQUENCE [LARGE SCALE GENOMIC DNA]</scope>
    <source>
        <strain evidence="5 6">DSM 43357</strain>
    </source>
</reference>
<keyword evidence="6" id="KW-1185">Reference proteome</keyword>
<evidence type="ECO:0000256" key="2">
    <source>
        <dbReference type="SAM" id="MobiDB-lite"/>
    </source>
</evidence>
<dbReference type="STRING" id="46177.SAMN05660976_07735"/>
<dbReference type="InterPro" id="IPR008972">
    <property type="entry name" value="Cupredoxin"/>
</dbReference>
<organism evidence="5 6">
    <name type="scientific">Nonomuraea pusilla</name>
    <dbReference type="NCBI Taxonomy" id="46177"/>
    <lineage>
        <taxon>Bacteria</taxon>
        <taxon>Bacillati</taxon>
        <taxon>Actinomycetota</taxon>
        <taxon>Actinomycetes</taxon>
        <taxon>Streptosporangiales</taxon>
        <taxon>Streptosporangiaceae</taxon>
        <taxon>Nonomuraea</taxon>
    </lineage>
</organism>
<proteinExistence type="predicted"/>
<dbReference type="EMBL" id="FOBF01000028">
    <property type="protein sequence ID" value="SEN51668.1"/>
    <property type="molecule type" value="Genomic_DNA"/>
</dbReference>
<dbReference type="OrthoDB" id="7431902at2"/>
<feature type="domain" description="Sulfocyanin-like C-terminal" evidence="4">
    <location>
        <begin position="103"/>
        <end position="202"/>
    </location>
</feature>
<dbReference type="Pfam" id="PF06525">
    <property type="entry name" value="SoxE"/>
    <property type="match status" value="1"/>
</dbReference>
<keyword evidence="1" id="KW-0479">Metal-binding</keyword>
<feature type="chain" id="PRO_5011720646" evidence="3">
    <location>
        <begin position="29"/>
        <end position="204"/>
    </location>
</feature>
<dbReference type="SUPFAM" id="SSF49503">
    <property type="entry name" value="Cupredoxins"/>
    <property type="match status" value="1"/>
</dbReference>
<dbReference type="InterPro" id="IPR049544">
    <property type="entry name" value="SoxE-like_C"/>
</dbReference>
<evidence type="ECO:0000256" key="3">
    <source>
        <dbReference type="SAM" id="SignalP"/>
    </source>
</evidence>
<evidence type="ECO:0000313" key="6">
    <source>
        <dbReference type="Proteomes" id="UP000198953"/>
    </source>
</evidence>
<feature type="region of interest" description="Disordered" evidence="2">
    <location>
        <begin position="24"/>
        <end position="46"/>
    </location>
</feature>
<sequence length="204" mass="20587">MLSHRMNAVAAASLVALAGLGMGGPAAASTTAPHRQPSPACTAPPLQGQVVDVTTADMGPGMMGPGPYPGTPGPGGPMPGTPGPYGQWPHGMRMTLRATPQAVPAGKVSLRVVNDGVYTHEVVVLPLQPGQTPGRRVTNPDGRVSEAGSLGEASRTCGAGAGSGIAPGSTGWTTLTLRPGRYELVCNFPGHYAAGMYAELDVTR</sequence>